<proteinExistence type="evidence at transcript level"/>
<dbReference type="Gene3D" id="3.30.160.60">
    <property type="entry name" value="Classic Zinc Finger"/>
    <property type="match status" value="1"/>
</dbReference>
<dbReference type="GO" id="GO:0005689">
    <property type="term" value="C:U12-type spliceosomal complex"/>
    <property type="evidence" value="ECO:0007669"/>
    <property type="project" value="TreeGrafter"/>
</dbReference>
<evidence type="ECO:0000256" key="3">
    <source>
        <dbReference type="ARBA" id="ARBA00022833"/>
    </source>
</evidence>
<dbReference type="InterPro" id="IPR036855">
    <property type="entry name" value="Znf_CCCH_sf"/>
</dbReference>
<organism evidence="6">
    <name type="scientific">Amblyomma americanum</name>
    <name type="common">Lone star tick</name>
    <dbReference type="NCBI Taxonomy" id="6943"/>
    <lineage>
        <taxon>Eukaryota</taxon>
        <taxon>Metazoa</taxon>
        <taxon>Ecdysozoa</taxon>
        <taxon>Arthropoda</taxon>
        <taxon>Chelicerata</taxon>
        <taxon>Arachnida</taxon>
        <taxon>Acari</taxon>
        <taxon>Parasitiformes</taxon>
        <taxon>Ixodida</taxon>
        <taxon>Ixodoidea</taxon>
        <taxon>Ixodidae</taxon>
        <taxon>Amblyomminae</taxon>
        <taxon>Amblyomma</taxon>
    </lineage>
</organism>
<name>A0A0C9SCM8_AMBAM</name>
<evidence type="ECO:0000256" key="1">
    <source>
        <dbReference type="ARBA" id="ARBA00022723"/>
    </source>
</evidence>
<dbReference type="PANTHER" id="PTHR16465">
    <property type="entry name" value="NUCLEASE-RELATED"/>
    <property type="match status" value="1"/>
</dbReference>
<dbReference type="Pfam" id="PF00642">
    <property type="entry name" value="zf-CCCH"/>
    <property type="match status" value="1"/>
</dbReference>
<evidence type="ECO:0000313" key="6">
    <source>
        <dbReference type="EMBL" id="JAG90443.1"/>
    </source>
</evidence>
<dbReference type="PROSITE" id="PS50103">
    <property type="entry name" value="ZF_C3H1"/>
    <property type="match status" value="1"/>
</dbReference>
<dbReference type="Pfam" id="PF06220">
    <property type="entry name" value="zf-U1"/>
    <property type="match status" value="1"/>
</dbReference>
<protein>
    <submittedName>
        <fullName evidence="6">Putative u1 snrnp-specific protein c</fullName>
    </submittedName>
</protein>
<keyword evidence="2 4" id="KW-0863">Zinc-finger</keyword>
<dbReference type="SUPFAM" id="SSF90229">
    <property type="entry name" value="CCCH zinc finger"/>
    <property type="match status" value="1"/>
</dbReference>
<dbReference type="InterPro" id="IPR013085">
    <property type="entry name" value="U1-CZ_Znf_C2H2"/>
</dbReference>
<evidence type="ECO:0000256" key="2">
    <source>
        <dbReference type="ARBA" id="ARBA00022771"/>
    </source>
</evidence>
<feature type="zinc finger region" description="C3H1-type" evidence="4">
    <location>
        <begin position="51"/>
        <end position="79"/>
    </location>
</feature>
<accession>A0A0C9SCM8</accession>
<keyword evidence="1 4" id="KW-0479">Metal-binding</keyword>
<dbReference type="InterPro" id="IPR036236">
    <property type="entry name" value="Znf_C2H2_sf"/>
</dbReference>
<dbReference type="SUPFAM" id="SSF57667">
    <property type="entry name" value="beta-beta-alpha zinc fingers"/>
    <property type="match status" value="1"/>
</dbReference>
<reference evidence="6" key="1">
    <citation type="journal article" date="2015" name="PLoS ONE">
        <title>An Insight into the Sialome of the Lone Star Tick, Amblyomma americanum, with a Glimpse on Its Time Dependent Gene Expression.</title>
        <authorList>
            <person name="Karim S."/>
            <person name="Ribeiro J.M."/>
        </authorList>
    </citation>
    <scope>NUCLEOTIDE SEQUENCE</scope>
    <source>
        <tissue evidence="6">Salivary gland</tissue>
    </source>
</reference>
<dbReference type="GO" id="GO:0008270">
    <property type="term" value="F:zinc ion binding"/>
    <property type="evidence" value="ECO:0007669"/>
    <property type="project" value="UniProtKB-KW"/>
</dbReference>
<sequence>MGKRYHCDYCDKTFPDSASNRKKHLKGVFHTRMKLLHYDSFRDAETVFKVESTKKPCRRFQQAGGCDYGTTCKFSHLSPSELAELEARAEAEKRASKQIISAPLPADVTVQEWTRKRLKAQERLPEPFAYKFILAEGSAAVDKNACGSVRAPSLDDLLACRPNHWG</sequence>
<dbReference type="EMBL" id="GBZX01002297">
    <property type="protein sequence ID" value="JAG90443.1"/>
    <property type="molecule type" value="mRNA"/>
</dbReference>
<evidence type="ECO:0000256" key="4">
    <source>
        <dbReference type="PROSITE-ProRule" id="PRU00723"/>
    </source>
</evidence>
<dbReference type="InterPro" id="IPR000571">
    <property type="entry name" value="Znf_CCCH"/>
</dbReference>
<feature type="domain" description="C3H1-type" evidence="5">
    <location>
        <begin position="51"/>
        <end position="79"/>
    </location>
</feature>
<evidence type="ECO:0000259" key="5">
    <source>
        <dbReference type="PROSITE" id="PS50103"/>
    </source>
</evidence>
<dbReference type="AlphaFoldDB" id="A0A0C9SCM8"/>
<dbReference type="Gene3D" id="4.10.1000.10">
    <property type="entry name" value="Zinc finger, CCCH-type"/>
    <property type="match status" value="1"/>
</dbReference>
<dbReference type="PANTHER" id="PTHR16465:SF0">
    <property type="entry name" value="ZINC FINGER MATRIN-TYPE PROTEIN 5"/>
    <property type="match status" value="1"/>
</dbReference>
<keyword evidence="3 4" id="KW-0862">Zinc</keyword>
<dbReference type="SMART" id="SM00356">
    <property type="entry name" value="ZnF_C3H1"/>
    <property type="match status" value="1"/>
</dbReference>